<proteinExistence type="predicted"/>
<dbReference type="SMART" id="SM00279">
    <property type="entry name" value="HhH2"/>
    <property type="match status" value="1"/>
</dbReference>
<dbReference type="InterPro" id="IPR036279">
    <property type="entry name" value="5-3_exonuclease_C_sf"/>
</dbReference>
<dbReference type="SUPFAM" id="SSF88723">
    <property type="entry name" value="PIN domain-like"/>
    <property type="match status" value="1"/>
</dbReference>
<dbReference type="InterPro" id="IPR020046">
    <property type="entry name" value="5-3_exonucl_a-hlix_arch_N"/>
</dbReference>
<dbReference type="RefSeq" id="WP_380058489.1">
    <property type="nucleotide sequence ID" value="NZ_JBHSWB010000002.1"/>
</dbReference>
<organism evidence="5 6">
    <name type="scientific">Deinococcus multiflagellatus</name>
    <dbReference type="NCBI Taxonomy" id="1656887"/>
    <lineage>
        <taxon>Bacteria</taxon>
        <taxon>Thermotogati</taxon>
        <taxon>Deinococcota</taxon>
        <taxon>Deinococci</taxon>
        <taxon>Deinococcales</taxon>
        <taxon>Deinococcaceae</taxon>
        <taxon>Deinococcus</taxon>
    </lineage>
</organism>
<dbReference type="PANTHER" id="PTHR42646:SF2">
    <property type="entry name" value="5'-3' EXONUCLEASE FAMILY PROTEIN"/>
    <property type="match status" value="1"/>
</dbReference>
<gene>
    <name evidence="5" type="ORF">ACFP90_20880</name>
</gene>
<dbReference type="Pfam" id="PF02739">
    <property type="entry name" value="5_3_exonuc_N"/>
    <property type="match status" value="1"/>
</dbReference>
<dbReference type="InterPro" id="IPR008918">
    <property type="entry name" value="HhH2"/>
</dbReference>
<dbReference type="Pfam" id="PF01367">
    <property type="entry name" value="5_3_exonuc"/>
    <property type="match status" value="1"/>
</dbReference>
<dbReference type="CDD" id="cd09898">
    <property type="entry name" value="H3TH_53EXO"/>
    <property type="match status" value="1"/>
</dbReference>
<feature type="domain" description="5'-3' exonuclease" evidence="4">
    <location>
        <begin position="1"/>
        <end position="188"/>
    </location>
</feature>
<sequence length="188" mass="20424">MQDLSQTLYPAYKGQRNPKPDDLEALLGQAATLMTQAGAMPAAAPNHEADDVLGTLARRAPGPVVIVTSDRDLLSTVTDQVSVFDPRTRQVMTPADVQRRFGVPPARMTLFKSLCGDASDNIPGVHGLGEKGSAHLAHLYSTVDEVFAHAPSVELRYRKPLLAANRSEIELFFQLVTVRVDAPVVRVR</sequence>
<dbReference type="PANTHER" id="PTHR42646">
    <property type="entry name" value="FLAP ENDONUCLEASE XNI"/>
    <property type="match status" value="1"/>
</dbReference>
<dbReference type="GO" id="GO:0004527">
    <property type="term" value="F:exonuclease activity"/>
    <property type="evidence" value="ECO:0007669"/>
    <property type="project" value="UniProtKB-KW"/>
</dbReference>
<dbReference type="InterPro" id="IPR029060">
    <property type="entry name" value="PIN-like_dom_sf"/>
</dbReference>
<evidence type="ECO:0000313" key="6">
    <source>
        <dbReference type="Proteomes" id="UP001596317"/>
    </source>
</evidence>
<evidence type="ECO:0000256" key="2">
    <source>
        <dbReference type="ARBA" id="ARBA00022801"/>
    </source>
</evidence>
<comment type="caution">
    <text evidence="5">The sequence shown here is derived from an EMBL/GenBank/DDBJ whole genome shotgun (WGS) entry which is preliminary data.</text>
</comment>
<keyword evidence="3" id="KW-0238">DNA-binding</keyword>
<dbReference type="InterPro" id="IPR002421">
    <property type="entry name" value="5-3_exonuclease"/>
</dbReference>
<name>A0ABW1ZSN7_9DEIO</name>
<evidence type="ECO:0000259" key="4">
    <source>
        <dbReference type="SMART" id="SM00475"/>
    </source>
</evidence>
<evidence type="ECO:0000313" key="5">
    <source>
        <dbReference type="EMBL" id="MFC6662512.1"/>
    </source>
</evidence>
<dbReference type="InterPro" id="IPR038969">
    <property type="entry name" value="FEN"/>
</dbReference>
<dbReference type="EMBL" id="JBHSWB010000002">
    <property type="protein sequence ID" value="MFC6662512.1"/>
    <property type="molecule type" value="Genomic_DNA"/>
</dbReference>
<keyword evidence="2" id="KW-0378">Hydrolase</keyword>
<dbReference type="SMART" id="SM00475">
    <property type="entry name" value="53EXOc"/>
    <property type="match status" value="1"/>
</dbReference>
<reference evidence="6" key="1">
    <citation type="journal article" date="2019" name="Int. J. Syst. Evol. Microbiol.">
        <title>The Global Catalogue of Microorganisms (GCM) 10K type strain sequencing project: providing services to taxonomists for standard genome sequencing and annotation.</title>
        <authorList>
            <consortium name="The Broad Institute Genomics Platform"/>
            <consortium name="The Broad Institute Genome Sequencing Center for Infectious Disease"/>
            <person name="Wu L."/>
            <person name="Ma J."/>
        </authorList>
    </citation>
    <scope>NUCLEOTIDE SEQUENCE [LARGE SCALE GENOMIC DNA]</scope>
    <source>
        <strain evidence="6">CCUG 63830</strain>
    </source>
</reference>
<dbReference type="Gene3D" id="1.10.150.20">
    <property type="entry name" value="5' to 3' exonuclease, C-terminal subdomain"/>
    <property type="match status" value="1"/>
</dbReference>
<dbReference type="Gene3D" id="3.40.50.1010">
    <property type="entry name" value="5'-nuclease"/>
    <property type="match status" value="1"/>
</dbReference>
<evidence type="ECO:0000256" key="3">
    <source>
        <dbReference type="ARBA" id="ARBA00023125"/>
    </source>
</evidence>
<keyword evidence="5" id="KW-0269">Exonuclease</keyword>
<accession>A0ABW1ZSN7</accession>
<protein>
    <submittedName>
        <fullName evidence="5">5'-3' exonuclease H3TH domain-containing protein</fullName>
    </submittedName>
</protein>
<dbReference type="InterPro" id="IPR020045">
    <property type="entry name" value="DNA_polI_H3TH"/>
</dbReference>
<keyword evidence="1" id="KW-0540">Nuclease</keyword>
<evidence type="ECO:0000256" key="1">
    <source>
        <dbReference type="ARBA" id="ARBA00022722"/>
    </source>
</evidence>
<keyword evidence="6" id="KW-1185">Reference proteome</keyword>
<dbReference type="Proteomes" id="UP001596317">
    <property type="component" value="Unassembled WGS sequence"/>
</dbReference>
<dbReference type="SUPFAM" id="SSF47807">
    <property type="entry name" value="5' to 3' exonuclease, C-terminal subdomain"/>
    <property type="match status" value="1"/>
</dbReference>